<keyword evidence="2" id="KW-0472">Membrane</keyword>
<comment type="caution">
    <text evidence="3">The sequence shown here is derived from an EMBL/GenBank/DDBJ whole genome shotgun (WGS) entry which is preliminary data.</text>
</comment>
<dbReference type="EMBL" id="LAVV01012716">
    <property type="protein sequence ID" value="KNZ46407.1"/>
    <property type="molecule type" value="Genomic_DNA"/>
</dbReference>
<dbReference type="Proteomes" id="UP000037035">
    <property type="component" value="Unassembled WGS sequence"/>
</dbReference>
<reference evidence="3 4" key="1">
    <citation type="submission" date="2015-08" db="EMBL/GenBank/DDBJ databases">
        <title>Next Generation Sequencing and Analysis of the Genome of Puccinia sorghi L Schw, the Causal Agent of Maize Common Rust.</title>
        <authorList>
            <person name="Rochi L."/>
            <person name="Burguener G."/>
            <person name="Darino M."/>
            <person name="Turjanski A."/>
            <person name="Kreff E."/>
            <person name="Dieguez M.J."/>
            <person name="Sacco F."/>
        </authorList>
    </citation>
    <scope>NUCLEOTIDE SEQUENCE [LARGE SCALE GENOMIC DNA]</scope>
    <source>
        <strain evidence="3 4">RO10H11247</strain>
    </source>
</reference>
<dbReference type="VEuPathDB" id="FungiDB:VP01_729g2"/>
<keyword evidence="2" id="KW-1133">Transmembrane helix</keyword>
<organism evidence="3 4">
    <name type="scientific">Puccinia sorghi</name>
    <dbReference type="NCBI Taxonomy" id="27349"/>
    <lineage>
        <taxon>Eukaryota</taxon>
        <taxon>Fungi</taxon>
        <taxon>Dikarya</taxon>
        <taxon>Basidiomycota</taxon>
        <taxon>Pucciniomycotina</taxon>
        <taxon>Pucciniomycetes</taxon>
        <taxon>Pucciniales</taxon>
        <taxon>Pucciniaceae</taxon>
        <taxon>Puccinia</taxon>
    </lineage>
</organism>
<feature type="compositionally biased region" description="Low complexity" evidence="1">
    <location>
        <begin position="331"/>
        <end position="340"/>
    </location>
</feature>
<evidence type="ECO:0000313" key="3">
    <source>
        <dbReference type="EMBL" id="KNZ46407.1"/>
    </source>
</evidence>
<dbReference type="AlphaFoldDB" id="A0A0L6UDV5"/>
<feature type="region of interest" description="Disordered" evidence="1">
    <location>
        <begin position="331"/>
        <end position="393"/>
    </location>
</feature>
<feature type="transmembrane region" description="Helical" evidence="2">
    <location>
        <begin position="177"/>
        <end position="203"/>
    </location>
</feature>
<evidence type="ECO:0000256" key="1">
    <source>
        <dbReference type="SAM" id="MobiDB-lite"/>
    </source>
</evidence>
<sequence length="393" mass="46444">MITSSSCNDCPVHVTILSQYLCNVLLELSQSPHTHTHTYTFFLAGPFSHPQIFWTNYNLAKKKKKKMGIIPSLIIMTCKKRKKKKVNDAERWYFDSWRALRVNSANGVWHCRALGPTTNQFVWVERGKPSETPKPSNRPFVRSLSLNHADCSTPYTYISDKLWILCRPVSGYMHKPVGFFFFFFSFFFLTIHDTQGLFFFFFASHKFDVDIYSPYKDYCIFFKWIQAPIDTSVVDILRFVFFHHHFFFFFFFLNVQKKMIRGYTRVSFFFFFVRKNGDVSGQFHQQKFEKIKMFLLRLKKKKKKLILNTNIIITGVDSHGQLTNPSVTIHTRQTQTQITHPHNQAHTQRKNVHDGHGHAKKKKKRSTSVHKSEQKTKKQTNNPPPPYRKKEEE</sequence>
<feature type="transmembrane region" description="Helical" evidence="2">
    <location>
        <begin position="236"/>
        <end position="255"/>
    </location>
</feature>
<gene>
    <name evidence="3" type="ORF">VP01_729g2</name>
</gene>
<accession>A0A0L6UDV5</accession>
<name>A0A0L6UDV5_9BASI</name>
<proteinExistence type="predicted"/>
<protein>
    <submittedName>
        <fullName evidence="3">Uncharacterized protein</fullName>
    </submittedName>
</protein>
<feature type="compositionally biased region" description="Basic residues" evidence="1">
    <location>
        <begin position="358"/>
        <end position="368"/>
    </location>
</feature>
<keyword evidence="2" id="KW-0812">Transmembrane</keyword>
<keyword evidence="4" id="KW-1185">Reference proteome</keyword>
<evidence type="ECO:0000256" key="2">
    <source>
        <dbReference type="SAM" id="Phobius"/>
    </source>
</evidence>
<evidence type="ECO:0000313" key="4">
    <source>
        <dbReference type="Proteomes" id="UP000037035"/>
    </source>
</evidence>